<dbReference type="InterPro" id="IPR011701">
    <property type="entry name" value="MFS"/>
</dbReference>
<feature type="transmembrane region" description="Helical" evidence="4">
    <location>
        <begin position="286"/>
        <end position="307"/>
    </location>
</feature>
<feature type="transmembrane region" description="Helical" evidence="4">
    <location>
        <begin position="21"/>
        <end position="39"/>
    </location>
</feature>
<sequence>MHNDQLHPVCGAPPLRTPRGLVGLFACASGLSVANVYYAQPLLDQVAEDFAISPGAVGGVITATQVGSVLALLLIVPLGDQINRRTLMLVQISALIGGLFCVGITHSPLIMLLAMLAIGLLGTAMTQGLIAFAATASLPEERGRVVGTVQGGVVIGLLLSRLAAGLISDLAGWRWVYLGSALAMMTLGLILYKVLPTQRPSSAPMAYPRLVLSMFKLLKEDPVLQIRGMLALFIFAVLGIFWSALVFLLTHAPYGFSHTTIGTFGLAGVVGALAATRAGVWADKGLGQWTTGVSLALLILAWGALWLTTDSMVWLLIGVVMLDLGAQAIHVTNQSMIFNSQPASHSRVVGCYMLFYAVGSGLGALASTALFAAHGWTGVCLLGAGVSLTALGFWAVTLHLMPGTVEHSRTASRHPG</sequence>
<dbReference type="Proteomes" id="UP000658390">
    <property type="component" value="Unassembled WGS sequence"/>
</dbReference>
<dbReference type="SUPFAM" id="SSF103473">
    <property type="entry name" value="MFS general substrate transporter"/>
    <property type="match status" value="1"/>
</dbReference>
<comment type="caution">
    <text evidence="6">The sequence shown here is derived from an EMBL/GenBank/DDBJ whole genome shotgun (WGS) entry which is preliminary data.</text>
</comment>
<feature type="transmembrane region" description="Helical" evidence="4">
    <location>
        <begin position="87"/>
        <end position="105"/>
    </location>
</feature>
<feature type="transmembrane region" description="Helical" evidence="4">
    <location>
        <begin position="313"/>
        <end position="332"/>
    </location>
</feature>
<keyword evidence="1 4" id="KW-0812">Transmembrane</keyword>
<evidence type="ECO:0000313" key="6">
    <source>
        <dbReference type="EMBL" id="MBJ2257235.1"/>
    </source>
</evidence>
<organism evidence="6 7">
    <name type="scientific">Pseudomonas psychrophila</name>
    <dbReference type="NCBI Taxonomy" id="122355"/>
    <lineage>
        <taxon>Bacteria</taxon>
        <taxon>Pseudomonadati</taxon>
        <taxon>Pseudomonadota</taxon>
        <taxon>Gammaproteobacteria</taxon>
        <taxon>Pseudomonadales</taxon>
        <taxon>Pseudomonadaceae</taxon>
        <taxon>Pseudomonas</taxon>
    </lineage>
</organism>
<feature type="transmembrane region" description="Helical" evidence="4">
    <location>
        <begin position="51"/>
        <end position="75"/>
    </location>
</feature>
<feature type="transmembrane region" description="Helical" evidence="4">
    <location>
        <begin position="111"/>
        <end position="133"/>
    </location>
</feature>
<evidence type="ECO:0000256" key="1">
    <source>
        <dbReference type="ARBA" id="ARBA00022692"/>
    </source>
</evidence>
<feature type="transmembrane region" description="Helical" evidence="4">
    <location>
        <begin position="229"/>
        <end position="249"/>
    </location>
</feature>
<proteinExistence type="predicted"/>
<evidence type="ECO:0000256" key="3">
    <source>
        <dbReference type="ARBA" id="ARBA00023136"/>
    </source>
</evidence>
<accession>A0A8I1K8C9</accession>
<keyword evidence="3 4" id="KW-0472">Membrane</keyword>
<keyword evidence="2 4" id="KW-1133">Transmembrane helix</keyword>
<evidence type="ECO:0000259" key="5">
    <source>
        <dbReference type="PROSITE" id="PS50850"/>
    </source>
</evidence>
<dbReference type="GO" id="GO:0022857">
    <property type="term" value="F:transmembrane transporter activity"/>
    <property type="evidence" value="ECO:0007669"/>
    <property type="project" value="InterPro"/>
</dbReference>
<evidence type="ECO:0000256" key="4">
    <source>
        <dbReference type="SAM" id="Phobius"/>
    </source>
</evidence>
<dbReference type="PROSITE" id="PS50850">
    <property type="entry name" value="MFS"/>
    <property type="match status" value="1"/>
</dbReference>
<feature type="transmembrane region" description="Helical" evidence="4">
    <location>
        <begin position="382"/>
        <end position="401"/>
    </location>
</feature>
<evidence type="ECO:0000256" key="2">
    <source>
        <dbReference type="ARBA" id="ARBA00022989"/>
    </source>
</evidence>
<dbReference type="PANTHER" id="PTHR42910">
    <property type="entry name" value="TRANSPORTER SCO4007-RELATED"/>
    <property type="match status" value="1"/>
</dbReference>
<protein>
    <submittedName>
        <fullName evidence="6">MFS transporter</fullName>
    </submittedName>
</protein>
<dbReference type="PANTHER" id="PTHR42910:SF1">
    <property type="entry name" value="MAJOR FACILITATOR SUPERFAMILY (MFS) PROFILE DOMAIN-CONTAINING PROTEIN"/>
    <property type="match status" value="1"/>
</dbReference>
<reference evidence="6" key="1">
    <citation type="submission" date="2020-12" db="EMBL/GenBank/DDBJ databases">
        <title>Antibiotic resistance and phylogeny of Pseudomonas spp. isolated over three decades from chicken meat in the Norwegian food chain.</title>
        <authorList>
            <person name="Moen B."/>
        </authorList>
    </citation>
    <scope>NUCLEOTIDE SEQUENCE</scope>
    <source>
        <strain evidence="6">MF6762</strain>
    </source>
</reference>
<feature type="transmembrane region" description="Helical" evidence="4">
    <location>
        <begin position="145"/>
        <end position="163"/>
    </location>
</feature>
<dbReference type="EMBL" id="JAEKCZ010000009">
    <property type="protein sequence ID" value="MBJ2257235.1"/>
    <property type="molecule type" value="Genomic_DNA"/>
</dbReference>
<dbReference type="InterPro" id="IPR020846">
    <property type="entry name" value="MFS_dom"/>
</dbReference>
<gene>
    <name evidence="6" type="ORF">JFT45_11980</name>
</gene>
<dbReference type="Gene3D" id="1.20.1250.20">
    <property type="entry name" value="MFS general substrate transporter like domains"/>
    <property type="match status" value="1"/>
</dbReference>
<dbReference type="Pfam" id="PF07690">
    <property type="entry name" value="MFS_1"/>
    <property type="match status" value="1"/>
</dbReference>
<feature type="transmembrane region" description="Helical" evidence="4">
    <location>
        <begin position="175"/>
        <end position="195"/>
    </location>
</feature>
<feature type="transmembrane region" description="Helical" evidence="4">
    <location>
        <begin position="255"/>
        <end position="274"/>
    </location>
</feature>
<dbReference type="InterPro" id="IPR036259">
    <property type="entry name" value="MFS_trans_sf"/>
</dbReference>
<dbReference type="RefSeq" id="WP_198821990.1">
    <property type="nucleotide sequence ID" value="NZ_JAEKCZ010000009.1"/>
</dbReference>
<name>A0A8I1K8C9_9PSED</name>
<evidence type="ECO:0000313" key="7">
    <source>
        <dbReference type="Proteomes" id="UP000658390"/>
    </source>
</evidence>
<dbReference type="AlphaFoldDB" id="A0A8I1K8C9"/>
<feature type="transmembrane region" description="Helical" evidence="4">
    <location>
        <begin position="353"/>
        <end position="376"/>
    </location>
</feature>
<feature type="domain" description="Major facilitator superfamily (MFS) profile" evidence="5">
    <location>
        <begin position="18"/>
        <end position="402"/>
    </location>
</feature>
<dbReference type="CDD" id="cd17324">
    <property type="entry name" value="MFS_NepI_like"/>
    <property type="match status" value="1"/>
</dbReference>